<keyword evidence="2" id="KW-0812">Transmembrane</keyword>
<keyword evidence="2" id="KW-1133">Transmembrane helix</keyword>
<dbReference type="EMBL" id="JAVRFI010000047">
    <property type="protein sequence ID" value="MDT0454058.1"/>
    <property type="molecule type" value="Genomic_DNA"/>
</dbReference>
<proteinExistence type="predicted"/>
<reference evidence="3" key="1">
    <citation type="submission" date="2024-05" db="EMBL/GenBank/DDBJ databases">
        <title>30 novel species of actinomycetes from the DSMZ collection.</title>
        <authorList>
            <person name="Nouioui I."/>
        </authorList>
    </citation>
    <scope>NUCLEOTIDE SEQUENCE</scope>
    <source>
        <strain evidence="3">DSM 40473</strain>
    </source>
</reference>
<keyword evidence="2" id="KW-0472">Membrane</keyword>
<feature type="transmembrane region" description="Helical" evidence="2">
    <location>
        <begin position="230"/>
        <end position="248"/>
    </location>
</feature>
<evidence type="ECO:0000313" key="3">
    <source>
        <dbReference type="EMBL" id="MDT0454058.1"/>
    </source>
</evidence>
<feature type="transmembrane region" description="Helical" evidence="2">
    <location>
        <begin position="79"/>
        <end position="103"/>
    </location>
</feature>
<feature type="transmembrane region" description="Helical" evidence="2">
    <location>
        <begin position="173"/>
        <end position="194"/>
    </location>
</feature>
<feature type="transmembrane region" description="Helical" evidence="2">
    <location>
        <begin position="200"/>
        <end position="218"/>
    </location>
</feature>
<gene>
    <name evidence="3" type="ORF">RM609_34035</name>
</gene>
<dbReference type="Proteomes" id="UP001180531">
    <property type="component" value="Unassembled WGS sequence"/>
</dbReference>
<feature type="region of interest" description="Disordered" evidence="1">
    <location>
        <begin position="373"/>
        <end position="425"/>
    </location>
</feature>
<name>A0ABU2SYI3_9ACTN</name>
<sequence length="425" mass="44871">MPDKDPCDLIKGMARTYCKGGGKDHSPGSGGGGGGGITDGASQHVRGLADSLIKKVQALVAPERVWAPEKSDSTLYEPFLWLGQHLAVAIFVCVVVVCALTAWRGVPRLRQMGASTGWTLAAVAGMASIPGVVMLLDTAINSAFTAAFSSNETTLFNVVRDDLQRGADSGNPLALLLIISALVVALGFAALVFMTRQLGILAFVCMAPLVLASLARGGDTTAVRQWAMRLLGLMFAPIMLLLVSPFVAFAKGSLVVDTALLVAADVLMLRMIFHGLPYFGPKVARAARTVVERTTGNPLARAVVRAGVPNVYEQENARALRSVDTPGRALHKDQGVLFAAYGVKQRQRPGQLTTASAVTQVRERAARTAQLTQARQQARAAAQSKAPAGQLPTPPSQAQMPNPRPAPTRQPQAPNRPASNRPPTP</sequence>
<evidence type="ECO:0000313" key="4">
    <source>
        <dbReference type="Proteomes" id="UP001180531"/>
    </source>
</evidence>
<evidence type="ECO:0000256" key="2">
    <source>
        <dbReference type="SAM" id="Phobius"/>
    </source>
</evidence>
<feature type="compositionally biased region" description="Low complexity" evidence="1">
    <location>
        <begin position="373"/>
        <end position="383"/>
    </location>
</feature>
<evidence type="ECO:0008006" key="5">
    <source>
        <dbReference type="Google" id="ProtNLM"/>
    </source>
</evidence>
<evidence type="ECO:0000256" key="1">
    <source>
        <dbReference type="SAM" id="MobiDB-lite"/>
    </source>
</evidence>
<feature type="compositionally biased region" description="Low complexity" evidence="1">
    <location>
        <begin position="409"/>
        <end position="418"/>
    </location>
</feature>
<comment type="caution">
    <text evidence="3">The sequence shown here is derived from an EMBL/GenBank/DDBJ whole genome shotgun (WGS) entry which is preliminary data.</text>
</comment>
<accession>A0ABU2SYI3</accession>
<feature type="transmembrane region" description="Helical" evidence="2">
    <location>
        <begin position="254"/>
        <end position="273"/>
    </location>
</feature>
<dbReference type="RefSeq" id="WP_311616535.1">
    <property type="nucleotide sequence ID" value="NZ_JAVRFI010000047.1"/>
</dbReference>
<keyword evidence="4" id="KW-1185">Reference proteome</keyword>
<protein>
    <recommendedName>
        <fullName evidence="5">Integral membrane protein</fullName>
    </recommendedName>
</protein>
<organism evidence="3 4">
    <name type="scientific">Streptomyces hesseae</name>
    <dbReference type="NCBI Taxonomy" id="3075519"/>
    <lineage>
        <taxon>Bacteria</taxon>
        <taxon>Bacillati</taxon>
        <taxon>Actinomycetota</taxon>
        <taxon>Actinomycetes</taxon>
        <taxon>Kitasatosporales</taxon>
        <taxon>Streptomycetaceae</taxon>
        <taxon>Streptomyces</taxon>
    </lineage>
</organism>